<dbReference type="GO" id="GO:0008080">
    <property type="term" value="F:N-acetyltransferase activity"/>
    <property type="evidence" value="ECO:0007669"/>
    <property type="project" value="InterPro"/>
</dbReference>
<dbReference type="InterPro" id="IPR006464">
    <property type="entry name" value="AcTrfase_RimI/Ard1"/>
</dbReference>
<dbReference type="NCBIfam" id="TIGR01575">
    <property type="entry name" value="rimI"/>
    <property type="match status" value="1"/>
</dbReference>
<reference evidence="6 7" key="1">
    <citation type="submission" date="2016-10" db="EMBL/GenBank/DDBJ databases">
        <title>Actinomyces aegypiusis sp. nov., isolated from the Aegypius monachus in Qinghai Tibet Plateau China.</title>
        <authorList>
            <person name="Wang Y."/>
        </authorList>
    </citation>
    <scope>NUCLEOTIDE SEQUENCE [LARGE SCALE GENOMIC DNA]</scope>
    <source>
        <strain evidence="6 7">VUL4_3</strain>
    </source>
</reference>
<sequence>MPVNPEPRDAALATAVPEGYSLRILTEDEVFDAAAIELEVFPRDAWTVPMLQAEFTGPYRIYLGVFDENSTMVGYAGAMRGGDSIEIMTVGVIETARGKGLGRTLTMALLRAGKAAGVEMAFLEVRESNEIAASLYRSLGFEEIDRRKRYYHQPTEDAVIMACKLD</sequence>
<evidence type="ECO:0000256" key="4">
    <source>
        <dbReference type="ARBA" id="ARBA00023315"/>
    </source>
</evidence>
<evidence type="ECO:0000313" key="6">
    <source>
        <dbReference type="EMBL" id="AOZ72262.1"/>
    </source>
</evidence>
<dbReference type="InterPro" id="IPR016181">
    <property type="entry name" value="Acyl_CoA_acyltransferase"/>
</dbReference>
<keyword evidence="2" id="KW-0963">Cytoplasm</keyword>
<feature type="domain" description="N-acetyltransferase" evidence="5">
    <location>
        <begin position="20"/>
        <end position="166"/>
    </location>
</feature>
<evidence type="ECO:0000313" key="7">
    <source>
        <dbReference type="Proteomes" id="UP000176288"/>
    </source>
</evidence>
<evidence type="ECO:0000259" key="5">
    <source>
        <dbReference type="PROSITE" id="PS51186"/>
    </source>
</evidence>
<dbReference type="CDD" id="cd04301">
    <property type="entry name" value="NAT_SF"/>
    <property type="match status" value="1"/>
</dbReference>
<dbReference type="OrthoDB" id="529907at2"/>
<gene>
    <name evidence="6" type="ORF">BK816_02235</name>
</gene>
<proteinExistence type="inferred from homology"/>
<dbReference type="Proteomes" id="UP000176288">
    <property type="component" value="Chromosome"/>
</dbReference>
<evidence type="ECO:0000256" key="2">
    <source>
        <dbReference type="ARBA" id="ARBA00022490"/>
    </source>
</evidence>
<organism evidence="6 7">
    <name type="scientific">Boudabousia tangfeifanii</name>
    <dbReference type="NCBI Taxonomy" id="1912795"/>
    <lineage>
        <taxon>Bacteria</taxon>
        <taxon>Bacillati</taxon>
        <taxon>Actinomycetota</taxon>
        <taxon>Actinomycetes</taxon>
        <taxon>Actinomycetales</taxon>
        <taxon>Actinomycetaceae</taxon>
        <taxon>Boudabousia</taxon>
    </lineage>
</organism>
<accession>A0A1D9MJ04</accession>
<keyword evidence="3 6" id="KW-0808">Transferase</keyword>
<comment type="similarity">
    <text evidence="1">Belongs to the acetyltransferase family. RimI subfamily.</text>
</comment>
<dbReference type="PANTHER" id="PTHR43420">
    <property type="entry name" value="ACETYLTRANSFERASE"/>
    <property type="match status" value="1"/>
</dbReference>
<protein>
    <submittedName>
        <fullName evidence="6">Ribosomal-protein-alanine N-acetyltransferase</fullName>
    </submittedName>
</protein>
<keyword evidence="7" id="KW-1185">Reference proteome</keyword>
<dbReference type="AlphaFoldDB" id="A0A1D9MJ04"/>
<dbReference type="InterPro" id="IPR000182">
    <property type="entry name" value="GNAT_dom"/>
</dbReference>
<dbReference type="KEGG" id="avu:BK816_02235"/>
<dbReference type="Gene3D" id="3.40.630.30">
    <property type="match status" value="1"/>
</dbReference>
<evidence type="ECO:0000256" key="1">
    <source>
        <dbReference type="ARBA" id="ARBA00005395"/>
    </source>
</evidence>
<dbReference type="PANTHER" id="PTHR43420:SF44">
    <property type="entry name" value="ACETYLTRANSFERASE YPEA"/>
    <property type="match status" value="1"/>
</dbReference>
<dbReference type="SUPFAM" id="SSF55729">
    <property type="entry name" value="Acyl-CoA N-acyltransferases (Nat)"/>
    <property type="match status" value="1"/>
</dbReference>
<keyword evidence="4" id="KW-0012">Acyltransferase</keyword>
<dbReference type="RefSeq" id="WP_071163728.1">
    <property type="nucleotide sequence ID" value="NZ_CP017812.1"/>
</dbReference>
<evidence type="ECO:0000256" key="3">
    <source>
        <dbReference type="ARBA" id="ARBA00022679"/>
    </source>
</evidence>
<dbReference type="STRING" id="1912795.BK816_02235"/>
<dbReference type="EMBL" id="CP017812">
    <property type="protein sequence ID" value="AOZ72262.1"/>
    <property type="molecule type" value="Genomic_DNA"/>
</dbReference>
<dbReference type="Pfam" id="PF00583">
    <property type="entry name" value="Acetyltransf_1"/>
    <property type="match status" value="1"/>
</dbReference>
<dbReference type="InterPro" id="IPR050680">
    <property type="entry name" value="YpeA/RimI_acetyltransf"/>
</dbReference>
<dbReference type="PROSITE" id="PS51186">
    <property type="entry name" value="GNAT"/>
    <property type="match status" value="1"/>
</dbReference>
<name>A0A1D9MJ04_9ACTO</name>